<proteinExistence type="predicted"/>
<sequence length="280" mass="31943">MSALPVGGPGPRLDRLDEPKTIDDVLRTLDQIIEWCKEAQSGIGYFAVLYRRITLAIREAIISNVFDNGRVIGDLDVAFATRYFNALNAYFYPDEFDGPTLPWQVAFVGDQDRQALILQHMLAGLNAHITYDLGLALLKVAGQSMRDLKPDYDRVNVILCDQVPDILKVVDKLSPEIRWTRYLIPGEISLLKRSVTRLRRGAWLFAFYMATHPENAEPRSLHQEAWTSALSSWYLQPSGWIKLLPWVVRFIGEHESRDVAYNLTQLDVVSKTPQKSDKIR</sequence>
<protein>
    <submittedName>
        <fullName evidence="1">Uncharacterized protein</fullName>
    </submittedName>
</protein>
<dbReference type="AlphaFoldDB" id="A0A2U3NP17"/>
<dbReference type="InterPro" id="IPR046037">
    <property type="entry name" value="DUF5995"/>
</dbReference>
<evidence type="ECO:0000313" key="2">
    <source>
        <dbReference type="Proteomes" id="UP000240988"/>
    </source>
</evidence>
<keyword evidence="2" id="KW-1185">Reference proteome</keyword>
<dbReference type="Pfam" id="PF19458">
    <property type="entry name" value="DUF5995"/>
    <property type="match status" value="1"/>
</dbReference>
<gene>
    <name evidence="1" type="ORF">MRAB57_1007</name>
</gene>
<dbReference type="OrthoDB" id="583431at2"/>
<accession>A0A2U3NP17</accession>
<reference evidence="1 2" key="1">
    <citation type="submission" date="2017-01" db="EMBL/GenBank/DDBJ databases">
        <authorList>
            <consortium name="Urmite Genomes"/>
        </authorList>
    </citation>
    <scope>NUCLEOTIDE SEQUENCE [LARGE SCALE GENOMIC DNA]</scope>
    <source>
        <strain evidence="1 2">AB57</strain>
    </source>
</reference>
<name>A0A2U3NP17_9MYCO</name>
<dbReference type="EMBL" id="FUFA01000002">
    <property type="protein sequence ID" value="SPM33204.1"/>
    <property type="molecule type" value="Genomic_DNA"/>
</dbReference>
<organism evidence="1 2">
    <name type="scientific">Mycobacterium rhizamassiliense</name>
    <dbReference type="NCBI Taxonomy" id="1841860"/>
    <lineage>
        <taxon>Bacteria</taxon>
        <taxon>Bacillati</taxon>
        <taxon>Actinomycetota</taxon>
        <taxon>Actinomycetes</taxon>
        <taxon>Mycobacteriales</taxon>
        <taxon>Mycobacteriaceae</taxon>
        <taxon>Mycobacterium</taxon>
    </lineage>
</organism>
<dbReference type="Proteomes" id="UP000240988">
    <property type="component" value="Unassembled WGS sequence"/>
</dbReference>
<evidence type="ECO:0000313" key="1">
    <source>
        <dbReference type="EMBL" id="SPM33204.1"/>
    </source>
</evidence>
<dbReference type="STRING" id="1841860.GCA_900157375_01009"/>
<dbReference type="RefSeq" id="WP_077086592.1">
    <property type="nucleotide sequence ID" value="NZ_LT721901.1"/>
</dbReference>